<keyword evidence="2" id="KW-0479">Metal-binding</keyword>
<reference evidence="4" key="1">
    <citation type="journal article" date="2020" name="Nat. Commun.">
        <title>Large-scale genome sequencing of mycorrhizal fungi provides insights into the early evolution of symbiotic traits.</title>
        <authorList>
            <person name="Miyauchi S."/>
            <person name="Kiss E."/>
            <person name="Kuo A."/>
            <person name="Drula E."/>
            <person name="Kohler A."/>
            <person name="Sanchez-Garcia M."/>
            <person name="Morin E."/>
            <person name="Andreopoulos B."/>
            <person name="Barry K.W."/>
            <person name="Bonito G."/>
            <person name="Buee M."/>
            <person name="Carver A."/>
            <person name="Chen C."/>
            <person name="Cichocki N."/>
            <person name="Clum A."/>
            <person name="Culley D."/>
            <person name="Crous P.W."/>
            <person name="Fauchery L."/>
            <person name="Girlanda M."/>
            <person name="Hayes R.D."/>
            <person name="Keri Z."/>
            <person name="LaButti K."/>
            <person name="Lipzen A."/>
            <person name="Lombard V."/>
            <person name="Magnuson J."/>
            <person name="Maillard F."/>
            <person name="Murat C."/>
            <person name="Nolan M."/>
            <person name="Ohm R.A."/>
            <person name="Pangilinan J."/>
            <person name="Pereira M.F."/>
            <person name="Perotto S."/>
            <person name="Peter M."/>
            <person name="Pfister S."/>
            <person name="Riley R."/>
            <person name="Sitrit Y."/>
            <person name="Stielow J.B."/>
            <person name="Szollosi G."/>
            <person name="Zifcakova L."/>
            <person name="Stursova M."/>
            <person name="Spatafora J.W."/>
            <person name="Tedersoo L."/>
            <person name="Vaario L.M."/>
            <person name="Yamada A."/>
            <person name="Yan M."/>
            <person name="Wang P."/>
            <person name="Xu J."/>
            <person name="Bruns T."/>
            <person name="Baldrian P."/>
            <person name="Vilgalys R."/>
            <person name="Dunand C."/>
            <person name="Henrissat B."/>
            <person name="Grigoriev I.V."/>
            <person name="Hibbett D."/>
            <person name="Nagy L.G."/>
            <person name="Martin F.M."/>
        </authorList>
    </citation>
    <scope>NUCLEOTIDE SEQUENCE</scope>
    <source>
        <strain evidence="4">UP504</strain>
    </source>
</reference>
<evidence type="ECO:0000259" key="3">
    <source>
        <dbReference type="Pfam" id="PF13359"/>
    </source>
</evidence>
<organism evidence="4 5">
    <name type="scientific">Hydnum rufescens UP504</name>
    <dbReference type="NCBI Taxonomy" id="1448309"/>
    <lineage>
        <taxon>Eukaryota</taxon>
        <taxon>Fungi</taxon>
        <taxon>Dikarya</taxon>
        <taxon>Basidiomycota</taxon>
        <taxon>Agaricomycotina</taxon>
        <taxon>Agaricomycetes</taxon>
        <taxon>Cantharellales</taxon>
        <taxon>Hydnaceae</taxon>
        <taxon>Hydnum</taxon>
    </lineage>
</organism>
<evidence type="ECO:0000256" key="1">
    <source>
        <dbReference type="ARBA" id="ARBA00001968"/>
    </source>
</evidence>
<dbReference type="Proteomes" id="UP000886523">
    <property type="component" value="Unassembled WGS sequence"/>
</dbReference>
<dbReference type="EMBL" id="MU129373">
    <property type="protein sequence ID" value="KAF9503365.1"/>
    <property type="molecule type" value="Genomic_DNA"/>
</dbReference>
<evidence type="ECO:0000313" key="4">
    <source>
        <dbReference type="EMBL" id="KAF9503365.1"/>
    </source>
</evidence>
<keyword evidence="5" id="KW-1185">Reference proteome</keyword>
<comment type="cofactor">
    <cofactor evidence="1">
        <name>a divalent metal cation</name>
        <dbReference type="ChEBI" id="CHEBI:60240"/>
    </cofactor>
</comment>
<comment type="caution">
    <text evidence="4">The sequence shown here is derived from an EMBL/GenBank/DDBJ whole genome shotgun (WGS) entry which is preliminary data.</text>
</comment>
<feature type="domain" description="DDE Tnp4" evidence="3">
    <location>
        <begin position="37"/>
        <end position="118"/>
    </location>
</feature>
<dbReference type="Pfam" id="PF13359">
    <property type="entry name" value="DDE_Tnp_4"/>
    <property type="match status" value="1"/>
</dbReference>
<gene>
    <name evidence="4" type="ORF">BS47DRAFT_1402480</name>
</gene>
<accession>A0A9P6DMB0</accession>
<dbReference type="OrthoDB" id="2641813at2759"/>
<protein>
    <recommendedName>
        <fullName evidence="3">DDE Tnp4 domain-containing protein</fullName>
    </recommendedName>
</protein>
<sequence length="119" mass="13223">MPLHTAIWKLTAVEKELAHNWVEAQSCSAWQGGYPMVDGTLVPLSDKPGLHGKAYFDHKSNYSLGLQVVNMPNLRIIDYVLGPTGSMHDSAFELSDMAKNSAAWFSDHEWVWGDSAYAL</sequence>
<dbReference type="InterPro" id="IPR027806">
    <property type="entry name" value="HARBI1_dom"/>
</dbReference>
<dbReference type="AlphaFoldDB" id="A0A9P6DMB0"/>
<proteinExistence type="predicted"/>
<evidence type="ECO:0000313" key="5">
    <source>
        <dbReference type="Proteomes" id="UP000886523"/>
    </source>
</evidence>
<evidence type="ECO:0000256" key="2">
    <source>
        <dbReference type="ARBA" id="ARBA00022723"/>
    </source>
</evidence>
<dbReference type="GO" id="GO:0046872">
    <property type="term" value="F:metal ion binding"/>
    <property type="evidence" value="ECO:0007669"/>
    <property type="project" value="UniProtKB-KW"/>
</dbReference>
<name>A0A9P6DMB0_9AGAM</name>